<evidence type="ECO:0000256" key="12">
    <source>
        <dbReference type="ARBA" id="ARBA00029757"/>
    </source>
</evidence>
<evidence type="ECO:0000256" key="14">
    <source>
        <dbReference type="SAM" id="Phobius"/>
    </source>
</evidence>
<dbReference type="HAMAP" id="MF_00409">
    <property type="entry name" value="LpxK"/>
    <property type="match status" value="1"/>
</dbReference>
<dbReference type="GO" id="GO:0009244">
    <property type="term" value="P:lipopolysaccharide core region biosynthetic process"/>
    <property type="evidence" value="ECO:0007669"/>
    <property type="project" value="TreeGrafter"/>
</dbReference>
<feature type="binding site" evidence="13">
    <location>
        <begin position="64"/>
        <end position="71"/>
    </location>
    <ligand>
        <name>ATP</name>
        <dbReference type="ChEBI" id="CHEBI:30616"/>
    </ligand>
</feature>
<comment type="similarity">
    <text evidence="13">Belongs to the LpxK family.</text>
</comment>
<keyword evidence="9 13" id="KW-0418">Kinase</keyword>
<dbReference type="UniPathway" id="UPA00359">
    <property type="reaction ID" value="UER00482"/>
</dbReference>
<dbReference type="InterPro" id="IPR027417">
    <property type="entry name" value="P-loop_NTPase"/>
</dbReference>
<accession>A0A220VEC5</accession>
<dbReference type="GO" id="GO:0005886">
    <property type="term" value="C:plasma membrane"/>
    <property type="evidence" value="ECO:0007669"/>
    <property type="project" value="TreeGrafter"/>
</dbReference>
<evidence type="ECO:0000256" key="7">
    <source>
        <dbReference type="ARBA" id="ARBA00022679"/>
    </source>
</evidence>
<keyword evidence="10 13" id="KW-0067">ATP-binding</keyword>
<dbReference type="EC" id="2.7.1.130" evidence="3 13"/>
<protein>
    <recommendedName>
        <fullName evidence="4 13">Tetraacyldisaccharide 4'-kinase</fullName>
        <ecNumber evidence="3 13">2.7.1.130</ecNumber>
    </recommendedName>
    <alternativeName>
        <fullName evidence="12 13">Lipid A 4'-kinase</fullName>
    </alternativeName>
</protein>
<dbReference type="EMBL" id="CP022355">
    <property type="protein sequence ID" value="ASK78641.1"/>
    <property type="molecule type" value="Genomic_DNA"/>
</dbReference>
<keyword evidence="7 13" id="KW-0808">Transferase</keyword>
<dbReference type="GO" id="GO:0005524">
    <property type="term" value="F:ATP binding"/>
    <property type="evidence" value="ECO:0007669"/>
    <property type="project" value="UniProtKB-UniRule"/>
</dbReference>
<evidence type="ECO:0000256" key="6">
    <source>
        <dbReference type="ARBA" id="ARBA00022556"/>
    </source>
</evidence>
<dbReference type="OrthoDB" id="9766423at2"/>
<evidence type="ECO:0000256" key="10">
    <source>
        <dbReference type="ARBA" id="ARBA00022840"/>
    </source>
</evidence>
<evidence type="ECO:0000256" key="4">
    <source>
        <dbReference type="ARBA" id="ARBA00016436"/>
    </source>
</evidence>
<sequence>MIERFFNKIWYKQTILFYICFPILAFFSFIYFLVTKLRYHLYFTFKFFKIYKAKAPVIVIGNLSTGGNGKTPVVIWLVNLLKKNGYKPGVISRGYGGHSQNYPVLVDDSMLPNETGDEPIEIFNRTGCKVSVSPDRVQSIKQLLDCGCDIIISDDGLQHYKFHHDIEVLVIDAKRRFGNEYLLPLGPLRENISKSKSVDLVVYNGQTNDEYNFSMDLVPSEIVNIKTRKKIDFKNLHNVIAIAAIGNPERFFDTVEGIGIDILKKVSYPDHYKFSKNDFKGLLEKNQNLLMTEKDAVKCKHICNSDNWWSLKVDPILDVRAEQKILERIEGLKI</sequence>
<evidence type="ECO:0000256" key="13">
    <source>
        <dbReference type="HAMAP-Rule" id="MF_00409"/>
    </source>
</evidence>
<evidence type="ECO:0000313" key="15">
    <source>
        <dbReference type="EMBL" id="ASK78641.1"/>
    </source>
</evidence>
<keyword evidence="8 13" id="KW-0547">Nucleotide-binding</keyword>
<reference evidence="15 16" key="1">
    <citation type="journal article" date="2016" name="Int. J. Syst. Evol. Microbiol.">
        <title>Paraphotobacterium marinum gen. nov., sp. nov., a member of the family Vibrionaceae, isolated from surface seawater.</title>
        <authorList>
            <person name="Huang Z."/>
            <person name="Dong C."/>
            <person name="Shao Z."/>
        </authorList>
    </citation>
    <scope>NUCLEOTIDE SEQUENCE [LARGE SCALE GENOMIC DNA]</scope>
    <source>
        <strain evidence="15 16">NSCS20N07D</strain>
    </source>
</reference>
<keyword evidence="14" id="KW-1133">Transmembrane helix</keyword>
<dbReference type="NCBIfam" id="TIGR00682">
    <property type="entry name" value="lpxK"/>
    <property type="match status" value="1"/>
</dbReference>
<keyword evidence="11 13" id="KW-0443">Lipid metabolism</keyword>
<name>A0A220VEC5_9GAMM</name>
<evidence type="ECO:0000256" key="9">
    <source>
        <dbReference type="ARBA" id="ARBA00022777"/>
    </source>
</evidence>
<evidence type="ECO:0000256" key="1">
    <source>
        <dbReference type="ARBA" id="ARBA00002274"/>
    </source>
</evidence>
<proteinExistence type="inferred from homology"/>
<keyword evidence="14" id="KW-0472">Membrane</keyword>
<dbReference type="Proteomes" id="UP000242175">
    <property type="component" value="Chromosome large"/>
</dbReference>
<keyword evidence="16" id="KW-1185">Reference proteome</keyword>
<evidence type="ECO:0000256" key="3">
    <source>
        <dbReference type="ARBA" id="ARBA00012071"/>
    </source>
</evidence>
<dbReference type="PANTHER" id="PTHR42724:SF1">
    <property type="entry name" value="TETRAACYLDISACCHARIDE 4'-KINASE, MITOCHONDRIAL-RELATED"/>
    <property type="match status" value="1"/>
</dbReference>
<comment type="function">
    <text evidence="1 13">Transfers the gamma-phosphate of ATP to the 4'-position of a tetraacyldisaccharide 1-phosphate intermediate (termed DS-1-P) to form tetraacyldisaccharide 1,4'-bis-phosphate (lipid IVA).</text>
</comment>
<evidence type="ECO:0000256" key="2">
    <source>
        <dbReference type="ARBA" id="ARBA00004870"/>
    </source>
</evidence>
<comment type="pathway">
    <text evidence="2 13">Glycolipid biosynthesis; lipid IV(A) biosynthesis; lipid IV(A) from (3R)-3-hydroxytetradecanoyl-[acyl-carrier-protein] and UDP-N-acetyl-alpha-D-glucosamine: step 6/6.</text>
</comment>
<dbReference type="SUPFAM" id="SSF52540">
    <property type="entry name" value="P-loop containing nucleoside triphosphate hydrolases"/>
    <property type="match status" value="1"/>
</dbReference>
<evidence type="ECO:0000256" key="5">
    <source>
        <dbReference type="ARBA" id="ARBA00022516"/>
    </source>
</evidence>
<dbReference type="GO" id="GO:0009245">
    <property type="term" value="P:lipid A biosynthetic process"/>
    <property type="evidence" value="ECO:0007669"/>
    <property type="project" value="UniProtKB-UniRule"/>
</dbReference>
<dbReference type="AlphaFoldDB" id="A0A220VEC5"/>
<evidence type="ECO:0000256" key="8">
    <source>
        <dbReference type="ARBA" id="ARBA00022741"/>
    </source>
</evidence>
<gene>
    <name evidence="13" type="primary">lpxK</name>
    <name evidence="15" type="ORF">CF386_06305</name>
</gene>
<dbReference type="KEGG" id="pmai:CF386_06305"/>
<dbReference type="GO" id="GO:0009029">
    <property type="term" value="F:lipid-A 4'-kinase activity"/>
    <property type="evidence" value="ECO:0007669"/>
    <property type="project" value="UniProtKB-UniRule"/>
</dbReference>
<keyword evidence="14" id="KW-0812">Transmembrane</keyword>
<dbReference type="Pfam" id="PF02606">
    <property type="entry name" value="LpxK"/>
    <property type="match status" value="1"/>
</dbReference>
<evidence type="ECO:0000313" key="16">
    <source>
        <dbReference type="Proteomes" id="UP000242175"/>
    </source>
</evidence>
<keyword evidence="6 13" id="KW-0441">Lipid A biosynthesis</keyword>
<keyword evidence="5 13" id="KW-0444">Lipid biosynthesis</keyword>
<organism evidence="15 16">
    <name type="scientific">Paraphotobacterium marinum</name>
    <dbReference type="NCBI Taxonomy" id="1755811"/>
    <lineage>
        <taxon>Bacteria</taxon>
        <taxon>Pseudomonadati</taxon>
        <taxon>Pseudomonadota</taxon>
        <taxon>Gammaproteobacteria</taxon>
        <taxon>Vibrionales</taxon>
        <taxon>Vibrionaceae</taxon>
        <taxon>Paraphotobacterium</taxon>
    </lineage>
</organism>
<dbReference type="PANTHER" id="PTHR42724">
    <property type="entry name" value="TETRAACYLDISACCHARIDE 4'-KINASE"/>
    <property type="match status" value="1"/>
</dbReference>
<evidence type="ECO:0000256" key="11">
    <source>
        <dbReference type="ARBA" id="ARBA00023098"/>
    </source>
</evidence>
<feature type="transmembrane region" description="Helical" evidence="14">
    <location>
        <begin position="15"/>
        <end position="34"/>
    </location>
</feature>
<dbReference type="InterPro" id="IPR003758">
    <property type="entry name" value="LpxK"/>
</dbReference>
<dbReference type="RefSeq" id="WP_089073549.1">
    <property type="nucleotide sequence ID" value="NZ_CBCSAM010000001.1"/>
</dbReference>
<comment type="catalytic activity">
    <reaction evidence="13">
        <text>a lipid A disaccharide + ATP = a lipid IVA + ADP + H(+)</text>
        <dbReference type="Rhea" id="RHEA:67840"/>
        <dbReference type="ChEBI" id="CHEBI:15378"/>
        <dbReference type="ChEBI" id="CHEBI:30616"/>
        <dbReference type="ChEBI" id="CHEBI:176343"/>
        <dbReference type="ChEBI" id="CHEBI:176425"/>
        <dbReference type="ChEBI" id="CHEBI:456216"/>
        <dbReference type="EC" id="2.7.1.130"/>
    </reaction>
</comment>